<feature type="region of interest" description="Disordered" evidence="2">
    <location>
        <begin position="48"/>
        <end position="102"/>
    </location>
</feature>
<feature type="compositionally biased region" description="Basic residues" evidence="2">
    <location>
        <begin position="143"/>
        <end position="156"/>
    </location>
</feature>
<name>A0A550CTW0_9AGAR</name>
<feature type="region of interest" description="Disordered" evidence="2">
    <location>
        <begin position="306"/>
        <end position="381"/>
    </location>
</feature>
<evidence type="ECO:0000313" key="3">
    <source>
        <dbReference type="EMBL" id="TRM68223.1"/>
    </source>
</evidence>
<feature type="compositionally biased region" description="Low complexity" evidence="2">
    <location>
        <begin position="344"/>
        <end position="366"/>
    </location>
</feature>
<feature type="coiled-coil region" evidence="1">
    <location>
        <begin position="677"/>
        <end position="704"/>
    </location>
</feature>
<dbReference type="OrthoDB" id="6017at2759"/>
<feature type="region of interest" description="Disordered" evidence="2">
    <location>
        <begin position="262"/>
        <end position="290"/>
    </location>
</feature>
<evidence type="ECO:0000313" key="4">
    <source>
        <dbReference type="Proteomes" id="UP000320762"/>
    </source>
</evidence>
<sequence>MGKNPYIFRDRWYTVRCRYYDDDGNPVGQCPGPGTVCKFAHPGHAEWDRAERRDMVDPDDDDEEEEEEDNGYSGWGYGNSYGDPDEEDEEEEDEEEDEEDEYEWYSVKCLHYDDDGVPASECPRATYKCKFAHPDQEEWATAIRRRGPRKPKHRPPRPTYDRPAPPPPLRFYPDEDDPFETRVAHGDHTPIPPTQGNFSAHQPTHWPTQRTPFTPYSASGCGASMASIHAAHNDPTFRDDEALNDALYGDVIWDGTPLDAEEQIFGPSTSTSDSVASTSALPPTSSRPAKEPMPLYLEQIISGIVPGPQTTRQSSANPTATSGAAAPTAQPSAPRPLTTDIVNSQTSTATSAAAKPKATKSRTSSSLAADATTPTSPRGKTLRRILRPYPHPLPTFSTPAEKHIEITRAFLRCARLHSAYAEASDVYKRWQKARARDIYAHCSAAARRRIEGVSRRYKEKKEQARSEWEMGESHLIALQSANVGPLQGMSGVDHERDAERVRQWAGEVETSLNNVRAFAQENAEEALRVPQSACTEEAHGELKSEAPMLDEDSSDALDEAYLAILRQTESLEDDLERFSEHIGTDFVQREAAVLADAAVGDLDSHCASMQATLQEHIDNCLDASTADTAQHLQSSALLLGAQTKEAGSAAERVMANGSVIERLRAQVASNWEVVNKYERLKAECEADSRAIESLERKMASVMRETPPAQGKAGITQMPSQQSVGSLQRDGISWPEDGILLPALFAVVERTVTDILEKELRVALGDMRRNASGFGKALALQMETPLRRAEEVLGRVREGACLKRED</sequence>
<keyword evidence="4" id="KW-1185">Reference proteome</keyword>
<feature type="compositionally biased region" description="Acidic residues" evidence="2">
    <location>
        <begin position="57"/>
        <end position="70"/>
    </location>
</feature>
<comment type="caution">
    <text evidence="3">The sequence shown here is derived from an EMBL/GenBank/DDBJ whole genome shotgun (WGS) entry which is preliminary data.</text>
</comment>
<protein>
    <recommendedName>
        <fullName evidence="5">C3H1-type domain-containing protein</fullName>
    </recommendedName>
</protein>
<feature type="compositionally biased region" description="Low complexity" evidence="2">
    <location>
        <begin position="268"/>
        <end position="280"/>
    </location>
</feature>
<feature type="compositionally biased region" description="Basic and acidic residues" evidence="2">
    <location>
        <begin position="179"/>
        <end position="188"/>
    </location>
</feature>
<accession>A0A550CTW0</accession>
<evidence type="ECO:0000256" key="1">
    <source>
        <dbReference type="SAM" id="Coils"/>
    </source>
</evidence>
<feature type="compositionally biased region" description="Acidic residues" evidence="2">
    <location>
        <begin position="83"/>
        <end position="102"/>
    </location>
</feature>
<dbReference type="AlphaFoldDB" id="A0A550CTW0"/>
<organism evidence="3 4">
    <name type="scientific">Schizophyllum amplum</name>
    <dbReference type="NCBI Taxonomy" id="97359"/>
    <lineage>
        <taxon>Eukaryota</taxon>
        <taxon>Fungi</taxon>
        <taxon>Dikarya</taxon>
        <taxon>Basidiomycota</taxon>
        <taxon>Agaricomycotina</taxon>
        <taxon>Agaricomycetes</taxon>
        <taxon>Agaricomycetidae</taxon>
        <taxon>Agaricales</taxon>
        <taxon>Schizophyllaceae</taxon>
        <taxon>Schizophyllum</taxon>
    </lineage>
</organism>
<feature type="compositionally biased region" description="Polar residues" evidence="2">
    <location>
        <begin position="194"/>
        <end position="210"/>
    </location>
</feature>
<dbReference type="Proteomes" id="UP000320762">
    <property type="component" value="Unassembled WGS sequence"/>
</dbReference>
<keyword evidence="1" id="KW-0175">Coiled coil</keyword>
<gene>
    <name evidence="3" type="ORF">BD626DRAFT_481122</name>
</gene>
<feature type="compositionally biased region" description="Low complexity" evidence="2">
    <location>
        <begin position="314"/>
        <end position="332"/>
    </location>
</feature>
<dbReference type="EMBL" id="VDMD01000002">
    <property type="protein sequence ID" value="TRM68223.1"/>
    <property type="molecule type" value="Genomic_DNA"/>
</dbReference>
<proteinExistence type="predicted"/>
<feature type="region of interest" description="Disordered" evidence="2">
    <location>
        <begin position="140"/>
        <end position="210"/>
    </location>
</feature>
<evidence type="ECO:0008006" key="5">
    <source>
        <dbReference type="Google" id="ProtNLM"/>
    </source>
</evidence>
<evidence type="ECO:0000256" key="2">
    <source>
        <dbReference type="SAM" id="MobiDB-lite"/>
    </source>
</evidence>
<reference evidence="3 4" key="1">
    <citation type="journal article" date="2019" name="New Phytol.">
        <title>Comparative genomics reveals unique wood-decay strategies and fruiting body development in the Schizophyllaceae.</title>
        <authorList>
            <person name="Almasi E."/>
            <person name="Sahu N."/>
            <person name="Krizsan K."/>
            <person name="Balint B."/>
            <person name="Kovacs G.M."/>
            <person name="Kiss B."/>
            <person name="Cseklye J."/>
            <person name="Drula E."/>
            <person name="Henrissat B."/>
            <person name="Nagy I."/>
            <person name="Chovatia M."/>
            <person name="Adam C."/>
            <person name="LaButti K."/>
            <person name="Lipzen A."/>
            <person name="Riley R."/>
            <person name="Grigoriev I.V."/>
            <person name="Nagy L.G."/>
        </authorList>
    </citation>
    <scope>NUCLEOTIDE SEQUENCE [LARGE SCALE GENOMIC DNA]</scope>
    <source>
        <strain evidence="3 4">NL-1724</strain>
    </source>
</reference>